<protein>
    <recommendedName>
        <fullName evidence="3">Calcineurin-like phosphoesterase domain-containing protein</fullName>
    </recommendedName>
</protein>
<dbReference type="InterPro" id="IPR029052">
    <property type="entry name" value="Metallo-depent_PP-like"/>
</dbReference>
<name>A0A2W2BFW2_9BACT</name>
<sequence>MLVIISDLHLTDGTSGETIDEKAFRVFRNRLSDMAYDASWRLDDQKKSYYKPVEQIDILLLGDIIDMIRSEQWNHAISAILPWTDNRGDDFYANIKTISDGVLKRNEKSFSILKGFSEGDIKIPAMMTEVSDAEKLAENVGYHASAEKVAPKVNIYYMVGNHDWFLYIDDPRMHPIRNDIIDALGLANERDKPFPYYPFENEGLFDAQQAHRLYAIHGDEFDETNCQDSGRDGSSVGDVVVIRLLNEIPNQIEKQIRKFPQGRVGTEEDIQEFVKELREIDNLRPYSLAPDWISQVLEEYELDPHFINDSIRDALREMITNFVDTPLIAKNKSIDIVMRIARFFLGKHFSISDLASIINHFSLSKDDFESYKEFANKLANEDVGRDKDFFVMGHTHYPEIVPLSSYMEDGNKRGKIYFNSGTWRALHKRGVYDNSFISYKTMTIVAFYKPDERGARSFEFWTGSLA</sequence>
<dbReference type="Proteomes" id="UP000248745">
    <property type="component" value="Unassembled WGS sequence"/>
</dbReference>
<dbReference type="PANTHER" id="PTHR34990">
    <property type="entry name" value="UDP-2,3-DIACYLGLUCOSAMINE HYDROLASE-RELATED"/>
    <property type="match status" value="1"/>
</dbReference>
<evidence type="ECO:0000313" key="1">
    <source>
        <dbReference type="EMBL" id="PZF74787.1"/>
    </source>
</evidence>
<dbReference type="AlphaFoldDB" id="A0A2W2BFW2"/>
<reference evidence="1 2" key="1">
    <citation type="submission" date="2018-06" db="EMBL/GenBank/DDBJ databases">
        <title>Mucibacter soli gen. nov., sp. nov., a new member of the family Chitinophagaceae producing mucin.</title>
        <authorList>
            <person name="Kim M.-K."/>
            <person name="Park S."/>
            <person name="Kim T.-S."/>
            <person name="Joung Y."/>
            <person name="Han J.-H."/>
            <person name="Kim S.B."/>
        </authorList>
    </citation>
    <scope>NUCLEOTIDE SEQUENCE [LARGE SCALE GENOMIC DNA]</scope>
    <source>
        <strain evidence="1 2">R1-15</strain>
    </source>
</reference>
<dbReference type="SUPFAM" id="SSF56300">
    <property type="entry name" value="Metallo-dependent phosphatases"/>
    <property type="match status" value="1"/>
</dbReference>
<dbReference type="InterPro" id="IPR043461">
    <property type="entry name" value="LpxH-like"/>
</dbReference>
<dbReference type="RefSeq" id="WP_110996993.1">
    <property type="nucleotide sequence ID" value="NZ_QKTW01000002.1"/>
</dbReference>
<dbReference type="GO" id="GO:0016020">
    <property type="term" value="C:membrane"/>
    <property type="evidence" value="ECO:0007669"/>
    <property type="project" value="GOC"/>
</dbReference>
<comment type="caution">
    <text evidence="1">The sequence shown here is derived from an EMBL/GenBank/DDBJ whole genome shotgun (WGS) entry which is preliminary data.</text>
</comment>
<dbReference type="EMBL" id="QKTW01000002">
    <property type="protein sequence ID" value="PZF74787.1"/>
    <property type="molecule type" value="Genomic_DNA"/>
</dbReference>
<organism evidence="1 2">
    <name type="scientific">Taibaiella soli</name>
    <dbReference type="NCBI Taxonomy" id="1649169"/>
    <lineage>
        <taxon>Bacteria</taxon>
        <taxon>Pseudomonadati</taxon>
        <taxon>Bacteroidota</taxon>
        <taxon>Chitinophagia</taxon>
        <taxon>Chitinophagales</taxon>
        <taxon>Chitinophagaceae</taxon>
        <taxon>Taibaiella</taxon>
    </lineage>
</organism>
<dbReference type="GO" id="GO:0009245">
    <property type="term" value="P:lipid A biosynthetic process"/>
    <property type="evidence" value="ECO:0007669"/>
    <property type="project" value="TreeGrafter"/>
</dbReference>
<dbReference type="GO" id="GO:0008758">
    <property type="term" value="F:UDP-2,3-diacylglucosamine hydrolase activity"/>
    <property type="evidence" value="ECO:0007669"/>
    <property type="project" value="TreeGrafter"/>
</dbReference>
<evidence type="ECO:0008006" key="3">
    <source>
        <dbReference type="Google" id="ProtNLM"/>
    </source>
</evidence>
<evidence type="ECO:0000313" key="2">
    <source>
        <dbReference type="Proteomes" id="UP000248745"/>
    </source>
</evidence>
<proteinExistence type="predicted"/>
<gene>
    <name evidence="1" type="ORF">DN068_00905</name>
</gene>
<keyword evidence="2" id="KW-1185">Reference proteome</keyword>
<dbReference type="PANTHER" id="PTHR34990:SF2">
    <property type="entry name" value="BLL8164 PROTEIN"/>
    <property type="match status" value="1"/>
</dbReference>
<dbReference type="OrthoDB" id="5482554at2"/>
<accession>A0A2W2BFW2</accession>